<dbReference type="STRING" id="635013.TherJR_1466"/>
<keyword evidence="3" id="KW-1185">Reference proteome</keyword>
<proteinExistence type="predicted"/>
<sequence length="55" mass="5654">MGRKDDEISLSPPLQGGLPGGNTGEDLFAAMVGTYKASNAVSGVNKTKERGFAGR</sequence>
<evidence type="ECO:0000256" key="1">
    <source>
        <dbReference type="SAM" id="MobiDB-lite"/>
    </source>
</evidence>
<reference evidence="2 3" key="1">
    <citation type="submission" date="2010-05" db="EMBL/GenBank/DDBJ databases">
        <title>Complete sequence of Thermincola sp. JR.</title>
        <authorList>
            <consortium name="US DOE Joint Genome Institute"/>
            <person name="Lucas S."/>
            <person name="Copeland A."/>
            <person name="Lapidus A."/>
            <person name="Cheng J.-F."/>
            <person name="Bruce D."/>
            <person name="Goodwin L."/>
            <person name="Pitluck S."/>
            <person name="Chertkov O."/>
            <person name="Detter J.C."/>
            <person name="Han C."/>
            <person name="Tapia R."/>
            <person name="Land M."/>
            <person name="Hauser L."/>
            <person name="Kyrpides N."/>
            <person name="Mikhailova N."/>
            <person name="Hazen T.C."/>
            <person name="Woyke T."/>
        </authorList>
    </citation>
    <scope>NUCLEOTIDE SEQUENCE [LARGE SCALE GENOMIC DNA]</scope>
    <source>
        <strain evidence="2 3">JR</strain>
    </source>
</reference>
<name>D5XFA0_THEPJ</name>
<accession>D5XFA0</accession>
<organism evidence="2 3">
    <name type="scientific">Thermincola potens (strain JR)</name>
    <dbReference type="NCBI Taxonomy" id="635013"/>
    <lineage>
        <taxon>Bacteria</taxon>
        <taxon>Bacillati</taxon>
        <taxon>Bacillota</taxon>
        <taxon>Clostridia</taxon>
        <taxon>Eubacteriales</taxon>
        <taxon>Thermincolaceae</taxon>
        <taxon>Thermincola</taxon>
    </lineage>
</organism>
<evidence type="ECO:0000313" key="3">
    <source>
        <dbReference type="Proteomes" id="UP000002377"/>
    </source>
</evidence>
<dbReference type="HOGENOM" id="CLU_3030987_0_0_9"/>
<dbReference type="KEGG" id="tjr:TherJR_1466"/>
<protein>
    <submittedName>
        <fullName evidence="2">Uncharacterized protein</fullName>
    </submittedName>
</protein>
<evidence type="ECO:0000313" key="2">
    <source>
        <dbReference type="EMBL" id="ADG82321.1"/>
    </source>
</evidence>
<feature type="region of interest" description="Disordered" evidence="1">
    <location>
        <begin position="1"/>
        <end position="25"/>
    </location>
</feature>
<dbReference type="Proteomes" id="UP000002377">
    <property type="component" value="Chromosome"/>
</dbReference>
<dbReference type="EMBL" id="CP002028">
    <property type="protein sequence ID" value="ADG82321.1"/>
    <property type="molecule type" value="Genomic_DNA"/>
</dbReference>
<gene>
    <name evidence="2" type="ordered locus">TherJR_1466</name>
</gene>
<dbReference type="AlphaFoldDB" id="D5XFA0"/>